<proteinExistence type="predicted"/>
<evidence type="ECO:0000313" key="1">
    <source>
        <dbReference type="EMBL" id="AGC34379.1"/>
    </source>
</evidence>
<dbReference type="Proteomes" id="UP000011137">
    <property type="component" value="Segment"/>
</dbReference>
<reference evidence="1 2" key="1">
    <citation type="journal article" date="2013" name="J. Virol.">
        <title>Insights into head-tailed viruses infecting extremely halophilic archaea.</title>
        <authorList>
            <person name="Pietila M.K."/>
            <person name="Laurinmaki P."/>
            <person name="Russell D.A."/>
            <person name="Ko C.C."/>
            <person name="Jacobs-Sera D."/>
            <person name="Butcher S.J."/>
            <person name="Bamford D.H."/>
            <person name="Hendrix R.W."/>
        </authorList>
    </citation>
    <scope>NUCLEOTIDE SEQUENCE [LARGE SCALE GENOMIC DNA]</scope>
</reference>
<organism evidence="1 2">
    <name type="scientific">Haloarcula vallismortis tailed virus 1</name>
    <dbReference type="NCBI Taxonomy" id="1262528"/>
    <lineage>
        <taxon>Viruses</taxon>
        <taxon>Duplodnaviria</taxon>
        <taxon>Heunggongvirae</taxon>
        <taxon>Uroviricota</taxon>
        <taxon>Caudoviricetes</taxon>
        <taxon>Thumleimavirales</taxon>
        <taxon>Druskaviridae</taxon>
        <taxon>Tredecimvirus</taxon>
        <taxon>Tredecimvirus thailandense</taxon>
        <taxon>Tredecimvirus HVTV1</taxon>
    </lineage>
</organism>
<gene>
    <name evidence="1" type="primary">7</name>
    <name evidence="1" type="ORF">HVTV1_7</name>
</gene>
<evidence type="ECO:0000313" key="2">
    <source>
        <dbReference type="Proteomes" id="UP000011137"/>
    </source>
</evidence>
<sequence length="45" mass="5513">MKELLGEPVAEADVVYRSHREASDRSLNRCWRYYYEESFWDARMP</sequence>
<keyword evidence="2" id="KW-1185">Reference proteome</keyword>
<dbReference type="GeneID" id="14477250"/>
<dbReference type="OrthoDB" id="37461at10239"/>
<accession>L7TGR7</accession>
<dbReference type="KEGG" id="vg:14477250"/>
<name>L7TGR7_9CAUD</name>
<protein>
    <submittedName>
        <fullName evidence="1">Uncharacterized protein</fullName>
    </submittedName>
</protein>
<dbReference type="RefSeq" id="YP_007378913.1">
    <property type="nucleotide sequence ID" value="NC_020158.1"/>
</dbReference>
<dbReference type="EMBL" id="KC117377">
    <property type="protein sequence ID" value="AGC34379.1"/>
    <property type="molecule type" value="Genomic_DNA"/>
</dbReference>